<comment type="function">
    <text evidence="8">May play the central regulatory role in sporulation. It may be an element of the effector pathway responsible for the activation of sporulation genes in response to nutritional stress. Spo0A may act in concert with spo0H (a sigma factor) to control the expression of some genes that are critical to the sporulation process.</text>
</comment>
<dbReference type="InterPro" id="IPR036890">
    <property type="entry name" value="HATPase_C_sf"/>
</dbReference>
<dbReference type="PANTHER" id="PTHR43047">
    <property type="entry name" value="TWO-COMPONENT HISTIDINE PROTEIN KINASE"/>
    <property type="match status" value="1"/>
</dbReference>
<dbReference type="InterPro" id="IPR001789">
    <property type="entry name" value="Sig_transdc_resp-reg_receiver"/>
</dbReference>
<dbReference type="InterPro" id="IPR011006">
    <property type="entry name" value="CheY-like_superfamily"/>
</dbReference>
<dbReference type="STRING" id="445971.ANASTE_00182"/>
<keyword evidence="6 13" id="KW-0418">Kinase</keyword>
<dbReference type="CDD" id="cd00082">
    <property type="entry name" value="HisKA"/>
    <property type="match status" value="1"/>
</dbReference>
<dbReference type="RefSeq" id="WP_007049637.1">
    <property type="nucleotide sequence ID" value="NZ_DS560018.1"/>
</dbReference>
<dbReference type="Gene3D" id="3.30.565.10">
    <property type="entry name" value="Histidine kinase-like ATPase, C-terminal domain"/>
    <property type="match status" value="1"/>
</dbReference>
<keyword evidence="7" id="KW-0902">Two-component regulatory system</keyword>
<dbReference type="SUPFAM" id="SSF55874">
    <property type="entry name" value="ATPase domain of HSP90 chaperone/DNA topoisomerase II/histidine kinase"/>
    <property type="match status" value="1"/>
</dbReference>
<evidence type="ECO:0000256" key="7">
    <source>
        <dbReference type="ARBA" id="ARBA00023012"/>
    </source>
</evidence>
<evidence type="ECO:0000256" key="8">
    <source>
        <dbReference type="ARBA" id="ARBA00024867"/>
    </source>
</evidence>
<feature type="transmembrane region" description="Helical" evidence="10">
    <location>
        <begin position="295"/>
        <end position="318"/>
    </location>
</feature>
<dbReference type="PANTHER" id="PTHR43047:SF72">
    <property type="entry name" value="OSMOSENSING HISTIDINE PROTEIN KINASE SLN1"/>
    <property type="match status" value="1"/>
</dbReference>
<dbReference type="SUPFAM" id="SSF47384">
    <property type="entry name" value="Homodimeric domain of signal transducing histidine kinase"/>
    <property type="match status" value="1"/>
</dbReference>
<dbReference type="Gene3D" id="1.10.287.130">
    <property type="match status" value="1"/>
</dbReference>
<dbReference type="InterPro" id="IPR005467">
    <property type="entry name" value="His_kinase_dom"/>
</dbReference>
<dbReference type="AlphaFoldDB" id="B1C643"/>
<dbReference type="SMART" id="SM00387">
    <property type="entry name" value="HATPase_c"/>
    <property type="match status" value="1"/>
</dbReference>
<dbReference type="Proteomes" id="UP000005178">
    <property type="component" value="Unassembled WGS sequence"/>
</dbReference>
<keyword evidence="4 9" id="KW-0597">Phosphoprotein</keyword>
<evidence type="ECO:0000256" key="10">
    <source>
        <dbReference type="SAM" id="Phobius"/>
    </source>
</evidence>
<dbReference type="GO" id="GO:0009927">
    <property type="term" value="F:histidine phosphotransfer kinase activity"/>
    <property type="evidence" value="ECO:0007669"/>
    <property type="project" value="TreeGrafter"/>
</dbReference>
<comment type="caution">
    <text evidence="13">The sequence shown here is derived from an EMBL/GenBank/DDBJ whole genome shotgun (WGS) entry which is preliminary data.</text>
</comment>
<reference evidence="13" key="2">
    <citation type="submission" date="2013-08" db="EMBL/GenBank/DDBJ databases">
        <title>Draft genome sequence of Anaerofustis stercorihominis (DSM 17244).</title>
        <authorList>
            <person name="Sudarsanam P."/>
            <person name="Ley R."/>
            <person name="Guruge J."/>
            <person name="Turnbaugh P.J."/>
            <person name="Mahowald M."/>
            <person name="Liep D."/>
            <person name="Gordon J."/>
        </authorList>
    </citation>
    <scope>NUCLEOTIDE SEQUENCE</scope>
    <source>
        <strain evidence="13">DSM 17244</strain>
    </source>
</reference>
<organism evidence="13 14">
    <name type="scientific">Anaerofustis stercorihominis DSM 17244</name>
    <dbReference type="NCBI Taxonomy" id="445971"/>
    <lineage>
        <taxon>Bacteria</taxon>
        <taxon>Bacillati</taxon>
        <taxon>Bacillota</taxon>
        <taxon>Clostridia</taxon>
        <taxon>Eubacteriales</taxon>
        <taxon>Eubacteriaceae</taxon>
        <taxon>Anaerofustis</taxon>
    </lineage>
</organism>
<dbReference type="PROSITE" id="PS50109">
    <property type="entry name" value="HIS_KIN"/>
    <property type="match status" value="1"/>
</dbReference>
<dbReference type="GO" id="GO:0005886">
    <property type="term" value="C:plasma membrane"/>
    <property type="evidence" value="ECO:0007669"/>
    <property type="project" value="TreeGrafter"/>
</dbReference>
<dbReference type="SUPFAM" id="SSF52172">
    <property type="entry name" value="CheY-like"/>
    <property type="match status" value="1"/>
</dbReference>
<dbReference type="InterPro" id="IPR004358">
    <property type="entry name" value="Sig_transdc_His_kin-like_C"/>
</dbReference>
<dbReference type="GO" id="GO:0000155">
    <property type="term" value="F:phosphorelay sensor kinase activity"/>
    <property type="evidence" value="ECO:0007669"/>
    <property type="project" value="InterPro"/>
</dbReference>
<evidence type="ECO:0000256" key="6">
    <source>
        <dbReference type="ARBA" id="ARBA00022777"/>
    </source>
</evidence>
<protein>
    <recommendedName>
        <fullName evidence="3">Stage 0 sporulation protein A homolog</fullName>
        <ecNumber evidence="2">2.7.13.3</ecNumber>
    </recommendedName>
</protein>
<sequence length="710" mass="81254">MKLINYLYNKFNKWFIYSTILVISLLILFSGYFLYKKSVEHAVYNTTVSFMEQITEHDIKNMENQMSAKYEYIQSLASRIRNTRKENLTDLSYMLSVESQSTDFHKLYVVTKSGKVYDNAHLVTSIDKVKWKNIYNKSDGQFSQKFQYNTKESWQDSIIFGIHLDNEIKYKNEVIEGIVGMVPVEDLSDHMELESFDGKGIVLLIDESGNIVTSSKYYDSEVNQNYFNELSSSKFLNKTNLQTCKNDVESGKDIFIEYAYNGQSYYSMMKSIKDSDWYIVVKVSSSVTAEQTRILLLRSLFFFLLLGIVIILVSMFIYHTMMNAKIAREAEQAKSSFLANMSHEIRTPLNGIVGLHYLMRKNIGDKDKMLEYLKKADVSAEYLKSVISDVLNMSKIESGQIEIYKNDMDLNKFINDIDILIGTQAKDKRLHFEIDSNNIIGYHIIGDETRLKQIIVNLLGNALKFTPEEGSIFLKIEQAESNNILNTKFTISDTGCGMSPEFLEKIWIPFEQERRYNSQNGTGLGTTLSKIFVEKMGGNIEVQSKVNEGTTFIINIPFERSSQKSEVTVTEDLNPNISLKGINILLAEDNDINREIVTEILEAQGCNIFAVVNGEEAVRAFTDSQINYFDVILMDIQMPVMNGYEACRKIRQSDRTDNDVIIFAFSANAFREDADRAIESGMNDVITKPLNIDSFINKLKLFGGGEDRVK</sequence>
<name>B1C643_9FIRM</name>
<evidence type="ECO:0000256" key="2">
    <source>
        <dbReference type="ARBA" id="ARBA00012438"/>
    </source>
</evidence>
<evidence type="ECO:0000256" key="4">
    <source>
        <dbReference type="ARBA" id="ARBA00022553"/>
    </source>
</evidence>
<dbReference type="Gene3D" id="3.40.50.2300">
    <property type="match status" value="1"/>
</dbReference>
<dbReference type="SMART" id="SM00448">
    <property type="entry name" value="REC"/>
    <property type="match status" value="1"/>
</dbReference>
<dbReference type="EC" id="2.7.13.3" evidence="2"/>
<keyword evidence="10" id="KW-0812">Transmembrane</keyword>
<feature type="domain" description="Response regulatory" evidence="12">
    <location>
        <begin position="583"/>
        <end position="703"/>
    </location>
</feature>
<dbReference type="EMBL" id="ABIL02000004">
    <property type="protein sequence ID" value="EDS73328.1"/>
    <property type="molecule type" value="Genomic_DNA"/>
</dbReference>
<dbReference type="InterPro" id="IPR036097">
    <property type="entry name" value="HisK_dim/P_sf"/>
</dbReference>
<dbReference type="Pfam" id="PF02518">
    <property type="entry name" value="HATPase_c"/>
    <property type="match status" value="1"/>
</dbReference>
<dbReference type="Pfam" id="PF00072">
    <property type="entry name" value="Response_reg"/>
    <property type="match status" value="1"/>
</dbReference>
<dbReference type="InterPro" id="IPR003594">
    <property type="entry name" value="HATPase_dom"/>
</dbReference>
<feature type="transmembrane region" description="Helical" evidence="10">
    <location>
        <begin position="14"/>
        <end position="35"/>
    </location>
</feature>
<dbReference type="OrthoDB" id="9804263at2"/>
<keyword evidence="10" id="KW-1133">Transmembrane helix</keyword>
<keyword evidence="10" id="KW-0472">Membrane</keyword>
<evidence type="ECO:0000256" key="3">
    <source>
        <dbReference type="ARBA" id="ARBA00018672"/>
    </source>
</evidence>
<accession>B1C643</accession>
<feature type="domain" description="Histidine kinase" evidence="11">
    <location>
        <begin position="340"/>
        <end position="560"/>
    </location>
</feature>
<keyword evidence="14" id="KW-1185">Reference proteome</keyword>
<feature type="modified residue" description="4-aspartylphosphate" evidence="9">
    <location>
        <position position="635"/>
    </location>
</feature>
<dbReference type="HOGENOM" id="CLU_000445_114_21_9"/>
<evidence type="ECO:0000313" key="13">
    <source>
        <dbReference type="EMBL" id="EDS73328.1"/>
    </source>
</evidence>
<dbReference type="GeneID" id="98000011"/>
<comment type="catalytic activity">
    <reaction evidence="1">
        <text>ATP + protein L-histidine = ADP + protein N-phospho-L-histidine.</text>
        <dbReference type="EC" id="2.7.13.3"/>
    </reaction>
</comment>
<proteinExistence type="predicted"/>
<keyword evidence="5" id="KW-0808">Transferase</keyword>
<dbReference type="Pfam" id="PF00512">
    <property type="entry name" value="HisKA"/>
    <property type="match status" value="1"/>
</dbReference>
<evidence type="ECO:0000256" key="9">
    <source>
        <dbReference type="PROSITE-ProRule" id="PRU00169"/>
    </source>
</evidence>
<evidence type="ECO:0000259" key="12">
    <source>
        <dbReference type="PROSITE" id="PS50110"/>
    </source>
</evidence>
<reference evidence="13" key="1">
    <citation type="submission" date="2008-01" db="EMBL/GenBank/DDBJ databases">
        <authorList>
            <person name="Fulton L."/>
            <person name="Clifton S."/>
            <person name="Fulton B."/>
            <person name="Xu J."/>
            <person name="Minx P."/>
            <person name="Pepin K.H."/>
            <person name="Johnson M."/>
            <person name="Thiruvilangam P."/>
            <person name="Bhonagiri V."/>
            <person name="Nash W.E."/>
            <person name="Mardis E.R."/>
            <person name="Wilson R.K."/>
        </authorList>
    </citation>
    <scope>NUCLEOTIDE SEQUENCE [LARGE SCALE GENOMIC DNA]</scope>
    <source>
        <strain evidence="13">DSM 17244</strain>
    </source>
</reference>
<evidence type="ECO:0000256" key="1">
    <source>
        <dbReference type="ARBA" id="ARBA00000085"/>
    </source>
</evidence>
<dbReference type="eggNOG" id="COG2205">
    <property type="taxonomic scope" value="Bacteria"/>
</dbReference>
<gene>
    <name evidence="13" type="ORF">ANASTE_00182</name>
</gene>
<evidence type="ECO:0000256" key="5">
    <source>
        <dbReference type="ARBA" id="ARBA00022679"/>
    </source>
</evidence>
<dbReference type="PROSITE" id="PS50110">
    <property type="entry name" value="RESPONSE_REGULATORY"/>
    <property type="match status" value="1"/>
</dbReference>
<dbReference type="Gene3D" id="3.30.450.20">
    <property type="entry name" value="PAS domain"/>
    <property type="match status" value="1"/>
</dbReference>
<dbReference type="CDD" id="cd17546">
    <property type="entry name" value="REC_hyHK_CKI1_RcsC-like"/>
    <property type="match status" value="1"/>
</dbReference>
<evidence type="ECO:0000259" key="11">
    <source>
        <dbReference type="PROSITE" id="PS50109"/>
    </source>
</evidence>
<evidence type="ECO:0000313" key="14">
    <source>
        <dbReference type="Proteomes" id="UP000005178"/>
    </source>
</evidence>
<dbReference type="SMART" id="SM00388">
    <property type="entry name" value="HisKA"/>
    <property type="match status" value="1"/>
</dbReference>
<dbReference type="InterPro" id="IPR003661">
    <property type="entry name" value="HisK_dim/P_dom"/>
</dbReference>
<dbReference type="PRINTS" id="PR00344">
    <property type="entry name" value="BCTRLSENSOR"/>
</dbReference>